<proteinExistence type="predicted"/>
<keyword evidence="1" id="KW-1185">Reference proteome</keyword>
<reference evidence="2" key="1">
    <citation type="submission" date="2022-11" db="UniProtKB">
        <authorList>
            <consortium name="WormBaseParasite"/>
        </authorList>
    </citation>
    <scope>IDENTIFICATION</scope>
</reference>
<dbReference type="Proteomes" id="UP000887565">
    <property type="component" value="Unplaced"/>
</dbReference>
<protein>
    <submittedName>
        <fullName evidence="2">Uncharacterized protein</fullName>
    </submittedName>
</protein>
<dbReference type="AlphaFoldDB" id="A0A915HQU6"/>
<sequence>MEIDADINPVTHAMTKKPINQPTLSDPMLFDADYMTPPVEAIAITTQDKNKRAQAADPATLKIIATLQSDNAAKHPTVFFTRDGILYRQIRDQCQLVIPASMVD</sequence>
<organism evidence="1 2">
    <name type="scientific">Romanomermis culicivorax</name>
    <name type="common">Nematode worm</name>
    <dbReference type="NCBI Taxonomy" id="13658"/>
    <lineage>
        <taxon>Eukaryota</taxon>
        <taxon>Metazoa</taxon>
        <taxon>Ecdysozoa</taxon>
        <taxon>Nematoda</taxon>
        <taxon>Enoplea</taxon>
        <taxon>Dorylaimia</taxon>
        <taxon>Mermithida</taxon>
        <taxon>Mermithoidea</taxon>
        <taxon>Mermithidae</taxon>
        <taxon>Romanomermis</taxon>
    </lineage>
</organism>
<accession>A0A915HQU6</accession>
<evidence type="ECO:0000313" key="1">
    <source>
        <dbReference type="Proteomes" id="UP000887565"/>
    </source>
</evidence>
<dbReference type="WBParaSite" id="nRc.2.0.1.t03742-RA">
    <property type="protein sequence ID" value="nRc.2.0.1.t03742-RA"/>
    <property type="gene ID" value="nRc.2.0.1.g03742"/>
</dbReference>
<evidence type="ECO:0000313" key="2">
    <source>
        <dbReference type="WBParaSite" id="nRc.2.0.1.t03742-RA"/>
    </source>
</evidence>
<name>A0A915HQU6_ROMCU</name>